<feature type="domain" description="Major facilitator superfamily (MFS) profile" evidence="5">
    <location>
        <begin position="89"/>
        <end position="498"/>
    </location>
</feature>
<dbReference type="InterPro" id="IPR036259">
    <property type="entry name" value="MFS_trans_sf"/>
</dbReference>
<feature type="transmembrane region" description="Helical" evidence="4">
    <location>
        <begin position="159"/>
        <end position="177"/>
    </location>
</feature>
<proteinExistence type="inferred from homology"/>
<dbReference type="GO" id="GO:0022857">
    <property type="term" value="F:transmembrane transporter activity"/>
    <property type="evidence" value="ECO:0007669"/>
    <property type="project" value="InterPro"/>
</dbReference>
<dbReference type="InterPro" id="IPR020846">
    <property type="entry name" value="MFS_dom"/>
</dbReference>
<evidence type="ECO:0000256" key="4">
    <source>
        <dbReference type="SAM" id="Phobius"/>
    </source>
</evidence>
<accession>A0A875RVI1</accession>
<feature type="transmembrane region" description="Helical" evidence="4">
    <location>
        <begin position="218"/>
        <end position="236"/>
    </location>
</feature>
<sequence length="507" mass="54818">MSSSIEDFGTPVLKCQATTSSKKKFTGVDGFREKEVELHGDGSEDAPNTGRDQNDGREGHWHDLEPDNSADPSVCFDDPANYPDGGWRAYLVVFGSFLGLTVDFGFINSIGSIQSYLNLHQLQNESTVGSSFIFAIFLLLTYVLCLIGGVAFDELGPRIPLIFATILMFFGLFFTGSCNTVPSFIGVLGILTGLGMGTCSAPLTGVVSHWFYRKRSTAFAMATVGGSVGGIIIPLLLNKLYIVVGFTWALRILAFVCLGLMIICILLVSGRKDKICPPEASETIKYTGSNPILHKVSILCGKAVNFRALKEPAYLLCTLGIGFSDLSLVCTLTYFPSYVTFVGYSETKANTIITIINCMGILGRYIPGVLADKIGPYNVMIIMMTATCLSVWVLWLAWSMSNSGLSSIYVFSVIYGFFNSSVLSLAPSCIAAISSTKEFGQRYGTAYLVAGFFVFGGMIGGGAIISEESIENYSYFAIYCGSLYVASIAAYAASRFVQVGRRFKVIV</sequence>
<dbReference type="SUPFAM" id="SSF103473">
    <property type="entry name" value="MFS general substrate transporter"/>
    <property type="match status" value="1"/>
</dbReference>
<feature type="transmembrane region" description="Helical" evidence="4">
    <location>
        <begin position="410"/>
        <end position="433"/>
    </location>
</feature>
<feature type="region of interest" description="Disordered" evidence="3">
    <location>
        <begin position="34"/>
        <end position="64"/>
    </location>
</feature>
<protein>
    <recommendedName>
        <fullName evidence="5">Major facilitator superfamily (MFS) profile domain-containing protein</fullName>
    </recommendedName>
</protein>
<dbReference type="RefSeq" id="XP_038779122.1">
    <property type="nucleotide sequence ID" value="XM_038923194.1"/>
</dbReference>
<dbReference type="EMBL" id="CP064814">
    <property type="protein sequence ID" value="QPG75557.1"/>
    <property type="molecule type" value="Genomic_DNA"/>
</dbReference>
<evidence type="ECO:0000256" key="2">
    <source>
        <dbReference type="ARBA" id="ARBA00006727"/>
    </source>
</evidence>
<name>A0A875RVI1_EENNA</name>
<keyword evidence="4" id="KW-1133">Transmembrane helix</keyword>
<evidence type="ECO:0000256" key="1">
    <source>
        <dbReference type="ARBA" id="ARBA00004141"/>
    </source>
</evidence>
<dbReference type="KEGG" id="bnn:FOA43_002912"/>
<dbReference type="GO" id="GO:0016020">
    <property type="term" value="C:membrane"/>
    <property type="evidence" value="ECO:0007669"/>
    <property type="project" value="UniProtKB-SubCell"/>
</dbReference>
<dbReference type="InterPro" id="IPR011701">
    <property type="entry name" value="MFS"/>
</dbReference>
<feature type="transmembrane region" description="Helical" evidence="4">
    <location>
        <begin position="445"/>
        <end position="466"/>
    </location>
</feature>
<feature type="transmembrane region" description="Helical" evidence="4">
    <location>
        <begin position="472"/>
        <end position="494"/>
    </location>
</feature>
<dbReference type="GO" id="GO:0032218">
    <property type="term" value="P:riboflavin transport"/>
    <property type="evidence" value="ECO:0007669"/>
    <property type="project" value="TreeGrafter"/>
</dbReference>
<dbReference type="InterPro" id="IPR050327">
    <property type="entry name" value="Proton-linked_MCT"/>
</dbReference>
<comment type="subcellular location">
    <subcellularLocation>
        <location evidence="1">Membrane</location>
        <topology evidence="1">Multi-pass membrane protein</topology>
    </subcellularLocation>
</comment>
<feature type="transmembrane region" description="Helical" evidence="4">
    <location>
        <begin position="378"/>
        <end position="398"/>
    </location>
</feature>
<evidence type="ECO:0000313" key="7">
    <source>
        <dbReference type="Proteomes" id="UP000662931"/>
    </source>
</evidence>
<feature type="transmembrane region" description="Helical" evidence="4">
    <location>
        <begin position="183"/>
        <end position="206"/>
    </location>
</feature>
<dbReference type="Proteomes" id="UP000662931">
    <property type="component" value="Chromosome 3"/>
</dbReference>
<feature type="transmembrane region" description="Helical" evidence="4">
    <location>
        <begin position="131"/>
        <end position="152"/>
    </location>
</feature>
<evidence type="ECO:0000313" key="6">
    <source>
        <dbReference type="EMBL" id="QPG75557.1"/>
    </source>
</evidence>
<dbReference type="AlphaFoldDB" id="A0A875RVI1"/>
<feature type="transmembrane region" description="Helical" evidence="4">
    <location>
        <begin position="248"/>
        <end position="268"/>
    </location>
</feature>
<keyword evidence="4" id="KW-0812">Transmembrane</keyword>
<dbReference type="PROSITE" id="PS50850">
    <property type="entry name" value="MFS"/>
    <property type="match status" value="1"/>
</dbReference>
<keyword evidence="7" id="KW-1185">Reference proteome</keyword>
<feature type="compositionally biased region" description="Basic and acidic residues" evidence="3">
    <location>
        <begin position="52"/>
        <end position="64"/>
    </location>
</feature>
<dbReference type="Gene3D" id="1.20.1250.20">
    <property type="entry name" value="MFS general substrate transporter like domains"/>
    <property type="match status" value="2"/>
</dbReference>
<feature type="transmembrane region" description="Helical" evidence="4">
    <location>
        <begin position="313"/>
        <end position="335"/>
    </location>
</feature>
<feature type="transmembrane region" description="Helical" evidence="4">
    <location>
        <begin position="89"/>
        <end position="111"/>
    </location>
</feature>
<comment type="similarity">
    <text evidence="2">Belongs to the major facilitator superfamily. Monocarboxylate porter (TC 2.A.1.13) family.</text>
</comment>
<gene>
    <name evidence="6" type="ORF">FOA43_002912</name>
</gene>
<evidence type="ECO:0000256" key="3">
    <source>
        <dbReference type="SAM" id="MobiDB-lite"/>
    </source>
</evidence>
<dbReference type="Pfam" id="PF07690">
    <property type="entry name" value="MFS_1"/>
    <property type="match status" value="1"/>
</dbReference>
<reference evidence="6" key="1">
    <citation type="submission" date="2020-10" db="EMBL/GenBank/DDBJ databases">
        <authorList>
            <person name="Roach M.J.R."/>
        </authorList>
    </citation>
    <scope>NUCLEOTIDE SEQUENCE</scope>
    <source>
        <strain evidence="6">CBS 1945</strain>
    </source>
</reference>
<organism evidence="6 7">
    <name type="scientific">Eeniella nana</name>
    <name type="common">Yeast</name>
    <name type="synonym">Brettanomyces nanus</name>
    <dbReference type="NCBI Taxonomy" id="13502"/>
    <lineage>
        <taxon>Eukaryota</taxon>
        <taxon>Fungi</taxon>
        <taxon>Dikarya</taxon>
        <taxon>Ascomycota</taxon>
        <taxon>Saccharomycotina</taxon>
        <taxon>Pichiomycetes</taxon>
        <taxon>Pichiales</taxon>
        <taxon>Pichiaceae</taxon>
        <taxon>Brettanomyces</taxon>
    </lineage>
</organism>
<dbReference type="PANTHER" id="PTHR11360">
    <property type="entry name" value="MONOCARBOXYLATE TRANSPORTER"/>
    <property type="match status" value="1"/>
</dbReference>
<evidence type="ECO:0000259" key="5">
    <source>
        <dbReference type="PROSITE" id="PS50850"/>
    </source>
</evidence>
<dbReference type="OrthoDB" id="6509908at2759"/>
<keyword evidence="4" id="KW-0472">Membrane</keyword>
<dbReference type="GeneID" id="62196313"/>
<feature type="transmembrane region" description="Helical" evidence="4">
    <location>
        <begin position="347"/>
        <end position="366"/>
    </location>
</feature>
<dbReference type="PANTHER" id="PTHR11360:SF177">
    <property type="entry name" value="RIBOFLAVIN TRANSPORTER MCH5"/>
    <property type="match status" value="1"/>
</dbReference>